<name>A0A6J4CZ83_9HELI</name>
<keyword evidence="2" id="KW-0963">Cytoplasm</keyword>
<keyword evidence="3 7" id="KW-0489">Methyltransferase</keyword>
<dbReference type="InterPro" id="IPR029063">
    <property type="entry name" value="SAM-dependent_MTases_sf"/>
</dbReference>
<dbReference type="RefSeq" id="WP_064429901.1">
    <property type="nucleotide sequence ID" value="NZ_AP019774.1"/>
</dbReference>
<evidence type="ECO:0000313" key="9">
    <source>
        <dbReference type="Proteomes" id="UP000509742"/>
    </source>
</evidence>
<keyword evidence="5" id="KW-0949">S-adenosyl-L-methionine</keyword>
<evidence type="ECO:0000256" key="5">
    <source>
        <dbReference type="ARBA" id="ARBA00022691"/>
    </source>
</evidence>
<keyword evidence="4 7" id="KW-0808">Transferase</keyword>
<dbReference type="PIRSF" id="PIRSF000401">
    <property type="entry name" value="RPL11_MTase"/>
    <property type="match status" value="1"/>
</dbReference>
<dbReference type="Pfam" id="PF06325">
    <property type="entry name" value="PrmA"/>
    <property type="match status" value="1"/>
</dbReference>
<evidence type="ECO:0000256" key="2">
    <source>
        <dbReference type="ARBA" id="ARBA00022490"/>
    </source>
</evidence>
<keyword evidence="7" id="KW-0689">Ribosomal protein</keyword>
<dbReference type="CDD" id="cd02440">
    <property type="entry name" value="AdoMet_MTases"/>
    <property type="match status" value="1"/>
</dbReference>
<proteinExistence type="inferred from homology"/>
<dbReference type="InterPro" id="IPR050078">
    <property type="entry name" value="Ribosomal_L11_MeTrfase_PrmA"/>
</dbReference>
<reference evidence="6 9" key="2">
    <citation type="submission" date="2020-04" db="EMBL/GenBank/DDBJ databases">
        <title>Genomic analysis of gastric non-Helicobacter pylori Helicobacters isolated in Japan.</title>
        <authorList>
            <person name="Suzuki M."/>
            <person name="Rimbara E."/>
        </authorList>
    </citation>
    <scope>NUCLEOTIDE SEQUENCE [LARGE SCALE GENOMIC DNA]</scope>
    <source>
        <strain evidence="6 9">NHP19-0020</strain>
    </source>
</reference>
<dbReference type="GO" id="GO:0005840">
    <property type="term" value="C:ribosome"/>
    <property type="evidence" value="ECO:0007669"/>
    <property type="project" value="UniProtKB-KW"/>
</dbReference>
<dbReference type="NCBIfam" id="TIGR00406">
    <property type="entry name" value="prmA"/>
    <property type="match status" value="1"/>
</dbReference>
<evidence type="ECO:0000256" key="4">
    <source>
        <dbReference type="ARBA" id="ARBA00022679"/>
    </source>
</evidence>
<dbReference type="GeneID" id="56928942"/>
<dbReference type="EMBL" id="AP023036">
    <property type="protein sequence ID" value="BCD46473.1"/>
    <property type="molecule type" value="Genomic_DNA"/>
</dbReference>
<gene>
    <name evidence="7" type="primary">prmA</name>
    <name evidence="6" type="ORF">NHP190020_15120</name>
    <name evidence="7" type="ORF">SNTW_14510</name>
</gene>
<organism evidence="7 8">
    <name type="scientific">Helicobacter suis</name>
    <dbReference type="NCBI Taxonomy" id="104628"/>
    <lineage>
        <taxon>Bacteria</taxon>
        <taxon>Pseudomonadati</taxon>
        <taxon>Campylobacterota</taxon>
        <taxon>Epsilonproteobacteria</taxon>
        <taxon>Campylobacterales</taxon>
        <taxon>Helicobacteraceae</taxon>
        <taxon>Helicobacter</taxon>
    </lineage>
</organism>
<reference evidence="7 8" key="1">
    <citation type="submission" date="2019-06" db="EMBL/GenBank/DDBJ databases">
        <title>Complete genome sequence of Helicobacter suis SNTW101c.</title>
        <authorList>
            <person name="Rimbara E."/>
            <person name="Suzuki M."/>
            <person name="Matsui H."/>
            <person name="Nakamura M."/>
            <person name="Mori S."/>
            <person name="Shibayama K."/>
        </authorList>
    </citation>
    <scope>NUCLEOTIDE SEQUENCE [LARGE SCALE GENOMIC DNA]</scope>
    <source>
        <strain evidence="7 8">SNTW101c</strain>
    </source>
</reference>
<dbReference type="GO" id="GO:0032259">
    <property type="term" value="P:methylation"/>
    <property type="evidence" value="ECO:0007669"/>
    <property type="project" value="UniProtKB-KW"/>
</dbReference>
<dbReference type="SUPFAM" id="SSF53335">
    <property type="entry name" value="S-adenosyl-L-methionine-dependent methyltransferases"/>
    <property type="match status" value="1"/>
</dbReference>
<dbReference type="OrthoDB" id="9785995at2"/>
<keyword evidence="7" id="KW-0687">Ribonucleoprotein</keyword>
<evidence type="ECO:0000313" key="8">
    <source>
        <dbReference type="Proteomes" id="UP000317935"/>
    </source>
</evidence>
<evidence type="ECO:0000313" key="7">
    <source>
        <dbReference type="EMBL" id="BCD70806.1"/>
    </source>
</evidence>
<dbReference type="PANTHER" id="PTHR43648">
    <property type="entry name" value="ELECTRON TRANSFER FLAVOPROTEIN BETA SUBUNIT LYSINE METHYLTRANSFERASE"/>
    <property type="match status" value="1"/>
</dbReference>
<accession>A0A6J4CZ83</accession>
<dbReference type="EMBL" id="AP019774">
    <property type="protein sequence ID" value="BCD70806.1"/>
    <property type="molecule type" value="Genomic_DNA"/>
</dbReference>
<dbReference type="AlphaFoldDB" id="A0A6J4CZ83"/>
<evidence type="ECO:0000256" key="1">
    <source>
        <dbReference type="ARBA" id="ARBA00009741"/>
    </source>
</evidence>
<dbReference type="GO" id="GO:0008276">
    <property type="term" value="F:protein methyltransferase activity"/>
    <property type="evidence" value="ECO:0007669"/>
    <property type="project" value="InterPro"/>
</dbReference>
<dbReference type="PANTHER" id="PTHR43648:SF1">
    <property type="entry name" value="ELECTRON TRANSFER FLAVOPROTEIN BETA SUBUNIT LYSINE METHYLTRANSFERASE"/>
    <property type="match status" value="1"/>
</dbReference>
<dbReference type="InterPro" id="IPR004498">
    <property type="entry name" value="Ribosomal_PrmA_MeTrfase"/>
</dbReference>
<dbReference type="Proteomes" id="UP000317935">
    <property type="component" value="Chromosome"/>
</dbReference>
<evidence type="ECO:0000256" key="3">
    <source>
        <dbReference type="ARBA" id="ARBA00022603"/>
    </source>
</evidence>
<comment type="similarity">
    <text evidence="1">Belongs to the methyltransferase superfamily. PrmA family.</text>
</comment>
<protein>
    <submittedName>
        <fullName evidence="7">Ribosomal protein L11 methyltransferase PrmA</fullName>
    </submittedName>
</protein>
<dbReference type="Gene3D" id="3.40.50.150">
    <property type="entry name" value="Vaccinia Virus protein VP39"/>
    <property type="match status" value="1"/>
</dbReference>
<sequence>MDSYFKTLVLPTGYPELFADFLLDFTQEAIEESSATHLSDLPYQYFGNKTHSLPTQAYIVYSSQEPSALLKNLKEFCHSLNDRGVCVGVYHHTSIHKNQDWIKNYQQSIKPTTCAKFYITPSWIAPVNLPDLYTLILDPSLAFGTGHHESTRMLLKSLSRLDATDKLALDVGCGSGILALALSKLGARVHACDTDSFALQETKKNFEKNRANLERLWLGSLRDSTEYYDCIVINIVASVIIELYPQVLKASHAKTELFLSGILEEYVERVIGVYASAFRLLERTQENEWVCLHLCKS</sequence>
<dbReference type="Proteomes" id="UP000509742">
    <property type="component" value="Chromosome"/>
</dbReference>
<evidence type="ECO:0000313" key="6">
    <source>
        <dbReference type="EMBL" id="BCD46473.1"/>
    </source>
</evidence>
<keyword evidence="9" id="KW-1185">Reference proteome</keyword>